<gene>
    <name evidence="2" type="ORF">M407DRAFT_11962</name>
</gene>
<keyword evidence="3" id="KW-1185">Reference proteome</keyword>
<evidence type="ECO:0000313" key="3">
    <source>
        <dbReference type="Proteomes" id="UP000054248"/>
    </source>
</evidence>
<feature type="region of interest" description="Disordered" evidence="1">
    <location>
        <begin position="328"/>
        <end position="643"/>
    </location>
</feature>
<dbReference type="EMBL" id="KN823299">
    <property type="protein sequence ID" value="KIO18278.1"/>
    <property type="molecule type" value="Genomic_DNA"/>
</dbReference>
<evidence type="ECO:0000256" key="1">
    <source>
        <dbReference type="SAM" id="MobiDB-lite"/>
    </source>
</evidence>
<feature type="compositionally biased region" description="Low complexity" evidence="1">
    <location>
        <begin position="577"/>
        <end position="590"/>
    </location>
</feature>
<sequence>MSTEPFTLPAAGLVTCDPGVLTRCLVRCFLVVESKVNRDQVIEFFYLVGMADEQKSLGGVRYEIDELVIDVAKDPKNEEVVGKAVRRMQEHLDSLGETSDPRKQSSGIAKVWKKSKLLREGTEVRRKGEMVISETSSDPQSNTPAPPDYNLRVDVRQEKNLKQVIYAIRCVVPGRAQHGQVENLVRYAASAGMVYQVSDDGLRQFNGRLVLSRRAVLYSRKSPLEWNYLEGSTRIDKVEDPESLQLINTKSEHFAIAVVCPVTPVAIENPPLEPDLFALPNPRKIEKYLRDRHYRILQKGLERSVYKADLSPLIRSLTEKRFAVIQPLPPTEIPNPVATSPPLGSPGTVPWGQPHPATQPNGTWLFSPGRPGSSQLRRSNTVYSTTSSIDSWHTAAEEDPEDPGQPWPDPEPVSSIGRGVQDNEVEQAPASDPHSQPKRPEPEPGDNSEAALVVEWSLVEDIATPTVTNNPAPYSSSVQTTPLTPDDPHDRTTPDDWALEPEHPEPKPGDNSGAAPVVDLSIGEDNVSPTLTSDSAPNSSSAQASPITPDDSHDKTTSDGWAVIQTSGSVPATLPCRPSFSSRSSTPMSTVDQGVLARPEFSRAIPSSPSNASLPSQDSTTASGKKKKGGLIRRVGRFLGLTS</sequence>
<feature type="compositionally biased region" description="Basic and acidic residues" evidence="1">
    <location>
        <begin position="486"/>
        <end position="508"/>
    </location>
</feature>
<feature type="compositionally biased region" description="Basic residues" evidence="1">
    <location>
        <begin position="624"/>
        <end position="636"/>
    </location>
</feature>
<proteinExistence type="predicted"/>
<protein>
    <submittedName>
        <fullName evidence="2">Uncharacterized protein</fullName>
    </submittedName>
</protein>
<feature type="compositionally biased region" description="Polar residues" evidence="1">
    <location>
        <begin position="605"/>
        <end position="623"/>
    </location>
</feature>
<dbReference type="Proteomes" id="UP000054248">
    <property type="component" value="Unassembled WGS sequence"/>
</dbReference>
<feature type="compositionally biased region" description="Polar residues" evidence="1">
    <location>
        <begin position="465"/>
        <end position="479"/>
    </location>
</feature>
<dbReference type="HOGENOM" id="CLU_425906_0_0_1"/>
<name>A0A0C3KA36_9AGAM</name>
<feature type="compositionally biased region" description="Low complexity" evidence="1">
    <location>
        <begin position="533"/>
        <end position="545"/>
    </location>
</feature>
<feature type="region of interest" description="Disordered" evidence="1">
    <location>
        <begin position="128"/>
        <end position="148"/>
    </location>
</feature>
<organism evidence="2 3">
    <name type="scientific">Tulasnella calospora MUT 4182</name>
    <dbReference type="NCBI Taxonomy" id="1051891"/>
    <lineage>
        <taxon>Eukaryota</taxon>
        <taxon>Fungi</taxon>
        <taxon>Dikarya</taxon>
        <taxon>Basidiomycota</taxon>
        <taxon>Agaricomycotina</taxon>
        <taxon>Agaricomycetes</taxon>
        <taxon>Cantharellales</taxon>
        <taxon>Tulasnellaceae</taxon>
        <taxon>Tulasnella</taxon>
    </lineage>
</organism>
<dbReference type="AlphaFoldDB" id="A0A0C3KA36"/>
<accession>A0A0C3KA36</accession>
<reference evidence="3" key="2">
    <citation type="submission" date="2015-01" db="EMBL/GenBank/DDBJ databases">
        <title>Evolutionary Origins and Diversification of the Mycorrhizal Mutualists.</title>
        <authorList>
            <consortium name="DOE Joint Genome Institute"/>
            <consortium name="Mycorrhizal Genomics Consortium"/>
            <person name="Kohler A."/>
            <person name="Kuo A."/>
            <person name="Nagy L.G."/>
            <person name="Floudas D."/>
            <person name="Copeland A."/>
            <person name="Barry K.W."/>
            <person name="Cichocki N."/>
            <person name="Veneault-Fourrey C."/>
            <person name="LaButti K."/>
            <person name="Lindquist E.A."/>
            <person name="Lipzen A."/>
            <person name="Lundell T."/>
            <person name="Morin E."/>
            <person name="Murat C."/>
            <person name="Riley R."/>
            <person name="Ohm R."/>
            <person name="Sun H."/>
            <person name="Tunlid A."/>
            <person name="Henrissat B."/>
            <person name="Grigoriev I.V."/>
            <person name="Hibbett D.S."/>
            <person name="Martin F."/>
        </authorList>
    </citation>
    <scope>NUCLEOTIDE SEQUENCE [LARGE SCALE GENOMIC DNA]</scope>
    <source>
        <strain evidence="3">MUT 4182</strain>
    </source>
</reference>
<reference evidence="2 3" key="1">
    <citation type="submission" date="2014-04" db="EMBL/GenBank/DDBJ databases">
        <authorList>
            <consortium name="DOE Joint Genome Institute"/>
            <person name="Kuo A."/>
            <person name="Girlanda M."/>
            <person name="Perotto S."/>
            <person name="Kohler A."/>
            <person name="Nagy L.G."/>
            <person name="Floudas D."/>
            <person name="Copeland A."/>
            <person name="Barry K.W."/>
            <person name="Cichocki N."/>
            <person name="Veneault-Fourrey C."/>
            <person name="LaButti K."/>
            <person name="Lindquist E.A."/>
            <person name="Lipzen A."/>
            <person name="Lundell T."/>
            <person name="Morin E."/>
            <person name="Murat C."/>
            <person name="Sun H."/>
            <person name="Tunlid A."/>
            <person name="Henrissat B."/>
            <person name="Grigoriev I.V."/>
            <person name="Hibbett D.S."/>
            <person name="Martin F."/>
            <person name="Nordberg H.P."/>
            <person name="Cantor M.N."/>
            <person name="Hua S.X."/>
        </authorList>
    </citation>
    <scope>NUCLEOTIDE SEQUENCE [LARGE SCALE GENOMIC DNA]</scope>
    <source>
        <strain evidence="2 3">MUT 4182</strain>
    </source>
</reference>
<dbReference type="OrthoDB" id="3264861at2759"/>
<feature type="compositionally biased region" description="Polar residues" evidence="1">
    <location>
        <begin position="133"/>
        <end position="143"/>
    </location>
</feature>
<feature type="compositionally biased region" description="Polar residues" evidence="1">
    <location>
        <begin position="372"/>
        <end position="391"/>
    </location>
</feature>
<evidence type="ECO:0000313" key="2">
    <source>
        <dbReference type="EMBL" id="KIO18278.1"/>
    </source>
</evidence>